<reference evidence="7 8" key="1">
    <citation type="submission" date="2020-02" db="EMBL/GenBank/DDBJ databases">
        <title>Draft genome sequence of two Spirosoma agri KCTC 52727 and Spirosoma terrae KCTC 52035.</title>
        <authorList>
            <person name="Rojas J."/>
            <person name="Ambika Manirajan B."/>
            <person name="Suarez C."/>
            <person name="Ratering S."/>
            <person name="Schnell S."/>
        </authorList>
    </citation>
    <scope>NUCLEOTIDE SEQUENCE [LARGE SCALE GENOMIC DNA]</scope>
    <source>
        <strain evidence="7 8">KCTC 52035</strain>
    </source>
</reference>
<dbReference type="InterPro" id="IPR041561">
    <property type="entry name" value="PglD_N"/>
</dbReference>
<evidence type="ECO:0000256" key="5">
    <source>
        <dbReference type="PIRSR" id="PIRSR620019-2"/>
    </source>
</evidence>
<dbReference type="Proteomes" id="UP000474175">
    <property type="component" value="Unassembled WGS sequence"/>
</dbReference>
<sequence>MENPVLIFGAGNLGLTALDLFQRNNVVVYGFLDDNKELHGKEFGDVSVLGETDDDGFLKLIGQKCEAFVAISDSRVRKRLIKMLNDRRKTQPVNAIHDTAIVSEMATIGHGNLVAARSVINPFAEVGQHCIIQSGAVIESQAKVGDYVQIGTGSVINSGVIVEEGAFIGSGATIVAGVTIGKNARVGAGSVVIENVEGGKTVFGNPANKL</sequence>
<dbReference type="SUPFAM" id="SSF51161">
    <property type="entry name" value="Trimeric LpxA-like enzymes"/>
    <property type="match status" value="1"/>
</dbReference>
<keyword evidence="4" id="KW-0012">Acyltransferase</keyword>
<evidence type="ECO:0000256" key="1">
    <source>
        <dbReference type="ARBA" id="ARBA00007274"/>
    </source>
</evidence>
<proteinExistence type="inferred from homology"/>
<evidence type="ECO:0000259" key="6">
    <source>
        <dbReference type="Pfam" id="PF17836"/>
    </source>
</evidence>
<dbReference type="GO" id="GO:0016746">
    <property type="term" value="F:acyltransferase activity"/>
    <property type="evidence" value="ECO:0007669"/>
    <property type="project" value="UniProtKB-KW"/>
</dbReference>
<feature type="binding site" evidence="5">
    <location>
        <begin position="33"/>
        <end position="34"/>
    </location>
    <ligand>
        <name>substrate</name>
    </ligand>
</feature>
<dbReference type="PROSITE" id="PS00101">
    <property type="entry name" value="HEXAPEP_TRANSFERASES"/>
    <property type="match status" value="1"/>
</dbReference>
<evidence type="ECO:0000313" key="8">
    <source>
        <dbReference type="Proteomes" id="UP000474175"/>
    </source>
</evidence>
<comment type="caution">
    <text evidence="7">The sequence shown here is derived from an EMBL/GenBank/DDBJ whole genome shotgun (WGS) entry which is preliminary data.</text>
</comment>
<keyword evidence="2 7" id="KW-0808">Transferase</keyword>
<dbReference type="InterPro" id="IPR050179">
    <property type="entry name" value="Trans_hexapeptide_repeat"/>
</dbReference>
<dbReference type="Gene3D" id="2.160.10.10">
    <property type="entry name" value="Hexapeptide repeat proteins"/>
    <property type="match status" value="1"/>
</dbReference>
<evidence type="ECO:0000313" key="7">
    <source>
        <dbReference type="EMBL" id="NDU93546.1"/>
    </source>
</evidence>
<dbReference type="InterPro" id="IPR018357">
    <property type="entry name" value="Hexapep_transf_CS"/>
</dbReference>
<dbReference type="NCBIfam" id="TIGR03570">
    <property type="entry name" value="NeuD_NnaD"/>
    <property type="match status" value="1"/>
</dbReference>
<accession>A0A6L9KZ74</accession>
<protein>
    <submittedName>
        <fullName evidence="7">Acetyltransferase</fullName>
    </submittedName>
</protein>
<dbReference type="InterPro" id="IPR011004">
    <property type="entry name" value="Trimer_LpxA-like_sf"/>
</dbReference>
<keyword evidence="8" id="KW-1185">Reference proteome</keyword>
<name>A0A6L9KZ74_9BACT</name>
<dbReference type="CDD" id="cd03360">
    <property type="entry name" value="LbH_AT_putative"/>
    <property type="match status" value="1"/>
</dbReference>
<dbReference type="Pfam" id="PF17836">
    <property type="entry name" value="PglD_N"/>
    <property type="match status" value="1"/>
</dbReference>
<evidence type="ECO:0000256" key="4">
    <source>
        <dbReference type="ARBA" id="ARBA00023315"/>
    </source>
</evidence>
<dbReference type="EMBL" id="JAAFZH010000001">
    <property type="protein sequence ID" value="NDU93546.1"/>
    <property type="molecule type" value="Genomic_DNA"/>
</dbReference>
<keyword evidence="3" id="KW-0677">Repeat</keyword>
<dbReference type="PANTHER" id="PTHR43300">
    <property type="entry name" value="ACETYLTRANSFERASE"/>
    <property type="match status" value="1"/>
</dbReference>
<feature type="domain" description="PglD N-terminal" evidence="6">
    <location>
        <begin position="5"/>
        <end position="84"/>
    </location>
</feature>
<dbReference type="InterPro" id="IPR001451">
    <property type="entry name" value="Hexapep"/>
</dbReference>
<dbReference type="Pfam" id="PF00132">
    <property type="entry name" value="Hexapep"/>
    <property type="match status" value="2"/>
</dbReference>
<dbReference type="AlphaFoldDB" id="A0A6L9KZ74"/>
<dbReference type="RefSeq" id="WP_163941738.1">
    <property type="nucleotide sequence ID" value="NZ_JAAFZH010000001.1"/>
</dbReference>
<organism evidence="7 8">
    <name type="scientific">Spirosoma terrae</name>
    <dbReference type="NCBI Taxonomy" id="1968276"/>
    <lineage>
        <taxon>Bacteria</taxon>
        <taxon>Pseudomonadati</taxon>
        <taxon>Bacteroidota</taxon>
        <taxon>Cytophagia</taxon>
        <taxon>Cytophagales</taxon>
        <taxon>Cytophagaceae</taxon>
        <taxon>Spirosoma</taxon>
    </lineage>
</organism>
<evidence type="ECO:0000256" key="3">
    <source>
        <dbReference type="ARBA" id="ARBA00022737"/>
    </source>
</evidence>
<dbReference type="PANTHER" id="PTHR43300:SF7">
    <property type="entry name" value="UDP-N-ACETYLBACILLOSAMINE N-ACETYLTRANSFERASE"/>
    <property type="match status" value="1"/>
</dbReference>
<gene>
    <name evidence="7" type="ORF">GK108_01565</name>
</gene>
<evidence type="ECO:0000256" key="2">
    <source>
        <dbReference type="ARBA" id="ARBA00022679"/>
    </source>
</evidence>
<comment type="similarity">
    <text evidence="1">Belongs to the transferase hexapeptide repeat family.</text>
</comment>
<dbReference type="Gene3D" id="3.40.50.20">
    <property type="match status" value="1"/>
</dbReference>
<dbReference type="InterPro" id="IPR020019">
    <property type="entry name" value="AcTrfase_PglD-like"/>
</dbReference>